<dbReference type="SUPFAM" id="SSF56219">
    <property type="entry name" value="DNase I-like"/>
    <property type="match status" value="1"/>
</dbReference>
<feature type="repeat" description="PPR" evidence="4">
    <location>
        <begin position="1816"/>
        <end position="1850"/>
    </location>
</feature>
<dbReference type="InterPro" id="IPR025558">
    <property type="entry name" value="DUF4283"/>
</dbReference>
<dbReference type="Pfam" id="PF14111">
    <property type="entry name" value="DUF4283"/>
    <property type="match status" value="1"/>
</dbReference>
<dbReference type="InterPro" id="IPR002885">
    <property type="entry name" value="PPR_rpt"/>
</dbReference>
<feature type="repeat" description="PPR" evidence="4">
    <location>
        <begin position="1956"/>
        <end position="1990"/>
    </location>
</feature>
<feature type="repeat" description="PPR" evidence="4">
    <location>
        <begin position="1638"/>
        <end position="1672"/>
    </location>
</feature>
<feature type="repeat" description="PPR" evidence="4">
    <location>
        <begin position="1886"/>
        <end position="1920"/>
    </location>
</feature>
<dbReference type="Pfam" id="PF01535">
    <property type="entry name" value="PPR"/>
    <property type="match status" value="3"/>
</dbReference>
<dbReference type="EMBL" id="OIVN01000894">
    <property type="protein sequence ID" value="SPC87111.1"/>
    <property type="molecule type" value="Genomic_DNA"/>
</dbReference>
<dbReference type="InterPro" id="IPR000477">
    <property type="entry name" value="RT_dom"/>
</dbReference>
<feature type="repeat" description="PPR" evidence="4">
    <location>
        <begin position="1778"/>
        <end position="1812"/>
    </location>
</feature>
<dbReference type="PROSITE" id="PS50158">
    <property type="entry name" value="ZF_CCHC"/>
    <property type="match status" value="1"/>
</dbReference>
<keyword evidence="3" id="KW-0479">Metal-binding</keyword>
<evidence type="ECO:0000256" key="4">
    <source>
        <dbReference type="PROSITE-ProRule" id="PRU00708"/>
    </source>
</evidence>
<feature type="repeat" description="PPR" evidence="4">
    <location>
        <begin position="1921"/>
        <end position="1955"/>
    </location>
</feature>
<keyword evidence="3" id="KW-0862">Zinc</keyword>
<gene>
    <name evidence="6" type="ORF">FSB_LOCUS14993</name>
</gene>
<evidence type="ECO:0000313" key="6">
    <source>
        <dbReference type="EMBL" id="SPC87111.1"/>
    </source>
</evidence>
<dbReference type="PANTHER" id="PTHR47933">
    <property type="entry name" value="PENTATRICOPEPTIDE REPEAT-CONTAINING PROTEIN 1, MITOCHONDRIAL"/>
    <property type="match status" value="1"/>
</dbReference>
<dbReference type="GO" id="GO:0003729">
    <property type="term" value="F:mRNA binding"/>
    <property type="evidence" value="ECO:0007669"/>
    <property type="project" value="TreeGrafter"/>
</dbReference>
<feature type="repeat" description="PPR" evidence="4">
    <location>
        <begin position="2200"/>
        <end position="2234"/>
    </location>
</feature>
<feature type="repeat" description="PPR" evidence="4">
    <location>
        <begin position="2096"/>
        <end position="2130"/>
    </location>
</feature>
<dbReference type="Gene3D" id="3.60.10.10">
    <property type="entry name" value="Endonuclease/exonuclease/phosphatase"/>
    <property type="match status" value="1"/>
</dbReference>
<evidence type="ECO:0000256" key="2">
    <source>
        <dbReference type="ARBA" id="ARBA00022737"/>
    </source>
</evidence>
<dbReference type="InterPro" id="IPR001878">
    <property type="entry name" value="Znf_CCHC"/>
</dbReference>
<evidence type="ECO:0000259" key="5">
    <source>
        <dbReference type="PROSITE" id="PS50158"/>
    </source>
</evidence>
<sequence length="2442" mass="273768">MADELVEDWRRFSLTEDEAPGFIIAEEAMGDSEVIGSHCLLGKLLTAKFCNKAALKATMLRIWGAASGVVAQDMGRNLFLFQFQNDADCKRVLHGSPWLFDNNLLVLNVFDGSCPANQISFNHCCFWVQFHGIPLFYMTKQTGERLGEAIGNVETVDVSANGVGWGPYLRVRISLDVTKPLQRGRLITFGSSGQQWIAFKYERLPWLCFHCGKLGHGERECGLKIHSGGALSGEFKHYGPWLRASEHSFRRRHIRGDDRSHGAPLSTALHGGGLEAGRVPFEFTSSATISGGRNSGDFLVHDRSRRDSAIPRSGISQAHGDKDAFFKEGVETPTVRLVPKNLHQQDNNDMGNHDSCAKKQGDVVGSKAEAGSGVLPKVVGLTTLHGESSGGLVADSTCHSPKIANKGSEGPTTISKEVLDTGVVKGTKSWKRLARAKDGDDSSFIGGGYYPAPPVTMSILSWNCQGLGNPCTEKLRVHLKFGGVFCVPRVGTGGGLALFWNAKMEVQIQSYSRNHIDAVFMEKVGGRSFRFTGFYGDFNEVLDNNERVGRGFRPAWQIQNFRDCVAHCGLHDIGFNGHPFNWRRKRFSSHDGDCAAARLDRTLVSDSWILAFQGMGVTHLPVQNSDHCPLLVTLPNGLQGYKSKRMFRFEAMWTKDVQCYDVINQAWNFDVAGGSKMFQVMEKLKICRGSLIAWSKVRFRSLASLIKEKRMQLQTLLSARPLGDSPRILELQEDLNGLLENEEIFWKQRSGVSWMNARDKNTKFFHAQCSQMRQTNRISGLRDDSGGSLYLPRWNGEGWFRNEMNDALLADFITDEVLMALKQMYPTKAPSPDGMSAIFYQTYWSIVGPEVVLPLVISDSQSAFVPGRLITDNVLVAFEVMHSMSRKRVGKKGQMAIKLDMSKAYDRVEWAFLEAILRGLGFAEEWTKLIMMCITFVSYSVLINGERRGYFSATRGIRQGDSLSPYLFLLCAERLSHMLRKAEANGSIGGVATSQQLNWAKTSIFFTKNTKPAMKAQIQALFHVPKIKNHEKYLGLPSFVGRSKVAAFGELKSRVWRRICGWKEKLLSNGGREVLLKAVVQSISTYTMSCFRLPDGLCKDLNQMYGQFWWGYHDKKKKAHWIKWSKLCAHKFRGGMGFRDIKAFNRALLAKQGWRLIQYPHSLVSRVYKAKYFPRSNFLEAGIGSRASYAWQSLISARGVLKMGLRWHIGDGDSVRITEDLWLPFPLSNDPFSIRHIVDKDERVSLLLNAASNSWNNDIVHALFSPWEAKVICDIPLPPRLKPDRLFWNESKSGLFTVKSAYYVQLQGDMVDKTDVESDGHALWSCIAANDVEEMLLFCCLAYFIWGQRNSLVHERRALDPVAVVCRARRLVSDYKQALLGGGGEGVLVRQAPVGENHLSQVMGAMVMRLPVLPKGVHPNSLWVHRYRTCGLKRYQVLRNQFSTFSVYASSKKSNATTVALARFGSSVSGPRVSVEDVPIELRVFCTSRPQLLSCSLISTHTDHSTCPVPSTGNPGTNTSLPDPNCLIGSPASSFLQRFDSLSNLSFDFSDQLLDSVLRNLRLNPSACLAFFKLASKQQKFRPNVKSYCKIVHILSRARMYDETRSYLNELVNICKNDYSTLFVWDELVRVYKEFTFSPIVFDMILKVYAEKGMIKNALHVFDNMGKYGREPSLRSCNCLLSCLVRKGESHTAVLVYDQMIRIGIVPDVFMCTIMVNAYCKEGRVGRAAEFLKEMESSGFETNVVTYNCLIDGYVSVGDVEGAEGVLRLMSEKGVSRNVVTYTLLIKGYCKLGKMEEAEKVFREMKEEEEESVVVDERAYGVLVNGYCQAGKMDDAIRIRNEMLEIGLKINIFICNSLINGYCKLGQVHEAERFFGRMAGWNLKPDSYGYNTLLGGYCREGHISKAFKFCDKMLHEGVEPTVVTYNTLLKGLCQAGAFDDALRLWHLMLNRGVVPNDIGYCTLLDGLFKMGDFDRAFMLWKDILARGFTKSRVAFNTMINGLCKIGKLVEAEEVFDKMKELGCLPDGITYRTLVDGYCKVGKVEEALKLKEMMEREGILSSLEMYNSLICGVFKCRKLSKAMDLLAEMQTRGLSPNVVTYGILIAGWCNEGMLDKAFSAYFEMIEKGFAPNVIICTKIVSSLYRLGRIDEASVLLQKLVDFSIVSHESVNKFPKDDVRHVNLWKIADSFEKSAKSFSLPNNIVDNIAILGLCKSGKVDEARRLLSALLLRGFSPDNFTYCTLIHGCSASGNVNEAFNLRDEMLKWGIVPNITTYNALINGLCKSGNLDRALRLFHKLHLKGLTPNVVTYNILIDQYCKIGNTSEAFKLKDRMLEEGVAPSKITYSALINGLCKLGDMEGAMKLLDQMIKVGVHTDLVPYSNLVRGYVKCGDMKKVSKLHDMMQMRCPSSGIISHEPMTLDECSDAEGIPDKYYMYYMSEAVS</sequence>
<proteinExistence type="inferred from homology"/>
<dbReference type="Gene3D" id="1.25.40.10">
    <property type="entry name" value="Tetratricopeptide repeat domain"/>
    <property type="match status" value="8"/>
</dbReference>
<feature type="repeat" description="PPR" evidence="4">
    <location>
        <begin position="2270"/>
        <end position="2304"/>
    </location>
</feature>
<dbReference type="Pfam" id="PF13041">
    <property type="entry name" value="PPR_2"/>
    <property type="match status" value="7"/>
</dbReference>
<accession>A0A2N9FJK9</accession>
<dbReference type="InterPro" id="IPR011990">
    <property type="entry name" value="TPR-like_helical_dom_sf"/>
</dbReference>
<evidence type="ECO:0000256" key="1">
    <source>
        <dbReference type="ARBA" id="ARBA00007626"/>
    </source>
</evidence>
<dbReference type="SUPFAM" id="SSF48452">
    <property type="entry name" value="TPR-like"/>
    <property type="match status" value="1"/>
</dbReference>
<feature type="repeat" description="PPR" evidence="4">
    <location>
        <begin position="1708"/>
        <end position="1742"/>
    </location>
</feature>
<keyword evidence="3" id="KW-0863">Zinc-finger</keyword>
<comment type="similarity">
    <text evidence="1">Belongs to the PPR family. P subfamily.</text>
</comment>
<feature type="repeat" description="PPR" evidence="4">
    <location>
        <begin position="1851"/>
        <end position="1885"/>
    </location>
</feature>
<feature type="repeat" description="PPR" evidence="4">
    <location>
        <begin position="2061"/>
        <end position="2095"/>
    </location>
</feature>
<dbReference type="PANTHER" id="PTHR47933:SF11">
    <property type="entry name" value="PENTATRICOPEPTIDE REPEAT-CONTAINING PROTEIN 2"/>
    <property type="match status" value="1"/>
</dbReference>
<dbReference type="Pfam" id="PF00078">
    <property type="entry name" value="RVT_1"/>
    <property type="match status" value="1"/>
</dbReference>
<dbReference type="Pfam" id="PF12854">
    <property type="entry name" value="PPR_1"/>
    <property type="match status" value="2"/>
</dbReference>
<feature type="repeat" description="PPR" evidence="4">
    <location>
        <begin position="2375"/>
        <end position="2405"/>
    </location>
</feature>
<dbReference type="GO" id="GO:0008270">
    <property type="term" value="F:zinc ion binding"/>
    <property type="evidence" value="ECO:0007669"/>
    <property type="project" value="UniProtKB-KW"/>
</dbReference>
<dbReference type="NCBIfam" id="TIGR00756">
    <property type="entry name" value="PPR"/>
    <property type="match status" value="18"/>
</dbReference>
<dbReference type="InterPro" id="IPR025836">
    <property type="entry name" value="Zn_knuckle_CX2CX4HX4C"/>
</dbReference>
<dbReference type="Pfam" id="PF14392">
    <property type="entry name" value="zf-CCHC_4"/>
    <property type="match status" value="1"/>
</dbReference>
<reference evidence="6" key="1">
    <citation type="submission" date="2018-02" db="EMBL/GenBank/DDBJ databases">
        <authorList>
            <person name="Cohen D.B."/>
            <person name="Kent A.D."/>
        </authorList>
    </citation>
    <scope>NUCLEOTIDE SEQUENCE</scope>
</reference>
<feature type="repeat" description="PPR" evidence="4">
    <location>
        <begin position="1673"/>
        <end position="1707"/>
    </location>
</feature>
<evidence type="ECO:0000256" key="3">
    <source>
        <dbReference type="PROSITE-ProRule" id="PRU00047"/>
    </source>
</evidence>
<protein>
    <recommendedName>
        <fullName evidence="5">CCHC-type domain-containing protein</fullName>
    </recommendedName>
</protein>
<feature type="repeat" description="PPR" evidence="4">
    <location>
        <begin position="1991"/>
        <end position="2025"/>
    </location>
</feature>
<feature type="repeat" description="PPR" evidence="4">
    <location>
        <begin position="1743"/>
        <end position="1777"/>
    </location>
</feature>
<dbReference type="InterPro" id="IPR036691">
    <property type="entry name" value="Endo/exonu/phosph_ase_sf"/>
</dbReference>
<feature type="repeat" description="PPR" evidence="4">
    <location>
        <begin position="2340"/>
        <end position="2374"/>
    </location>
</feature>
<feature type="repeat" description="PPR" evidence="4">
    <location>
        <begin position="2305"/>
        <end position="2339"/>
    </location>
</feature>
<organism evidence="6">
    <name type="scientific">Fagus sylvatica</name>
    <name type="common">Beechnut</name>
    <dbReference type="NCBI Taxonomy" id="28930"/>
    <lineage>
        <taxon>Eukaryota</taxon>
        <taxon>Viridiplantae</taxon>
        <taxon>Streptophyta</taxon>
        <taxon>Embryophyta</taxon>
        <taxon>Tracheophyta</taxon>
        <taxon>Spermatophyta</taxon>
        <taxon>Magnoliopsida</taxon>
        <taxon>eudicotyledons</taxon>
        <taxon>Gunneridae</taxon>
        <taxon>Pentapetalae</taxon>
        <taxon>rosids</taxon>
        <taxon>fabids</taxon>
        <taxon>Fagales</taxon>
        <taxon>Fagaceae</taxon>
        <taxon>Fagus</taxon>
    </lineage>
</organism>
<dbReference type="PROSITE" id="PS51375">
    <property type="entry name" value="PPR"/>
    <property type="match status" value="20"/>
</dbReference>
<dbReference type="InterPro" id="IPR051240">
    <property type="entry name" value="Mito_RNA-Proc/Resp"/>
</dbReference>
<feature type="domain" description="CCHC-type" evidence="5">
    <location>
        <begin position="208"/>
        <end position="221"/>
    </location>
</feature>
<feature type="repeat" description="PPR" evidence="4">
    <location>
        <begin position="2026"/>
        <end position="2060"/>
    </location>
</feature>
<dbReference type="SUPFAM" id="SSF81901">
    <property type="entry name" value="HCP-like"/>
    <property type="match status" value="1"/>
</dbReference>
<name>A0A2N9FJK9_FAGSY</name>
<keyword evidence="2" id="KW-0677">Repeat</keyword>
<feature type="repeat" description="PPR" evidence="4">
    <location>
        <begin position="2235"/>
        <end position="2269"/>
    </location>
</feature>